<proteinExistence type="predicted"/>
<dbReference type="EMBL" id="BQXS01012557">
    <property type="protein sequence ID" value="GKT24981.1"/>
    <property type="molecule type" value="Genomic_DNA"/>
</dbReference>
<evidence type="ECO:0000259" key="3">
    <source>
        <dbReference type="Pfam" id="PF01619"/>
    </source>
</evidence>
<protein>
    <recommendedName>
        <fullName evidence="3">Proline dehydrogenase domain-containing protein</fullName>
    </recommendedName>
</protein>
<reference evidence="4" key="1">
    <citation type="submission" date="2022-03" db="EMBL/GenBank/DDBJ databases">
        <title>Draft genome sequence of Aduncisulcus paluster, a free-living microaerophilic Fornicata.</title>
        <authorList>
            <person name="Yuyama I."/>
            <person name="Kume K."/>
            <person name="Tamura T."/>
            <person name="Inagaki Y."/>
            <person name="Hashimoto T."/>
        </authorList>
    </citation>
    <scope>NUCLEOTIDE SEQUENCE</scope>
    <source>
        <strain evidence="4">NY0171</strain>
    </source>
</reference>
<evidence type="ECO:0000256" key="2">
    <source>
        <dbReference type="SAM" id="Phobius"/>
    </source>
</evidence>
<sequence length="435" mass="48618">MVVDRIIKLNEDVKKSETSKKSGPSCLVIFFALILAFAAGGLLVLVGIRKGIQNPFEKEEEVVVVQPELIEEEAVIVEPIVVEEPVVVEPIVEEPITIEEPVIEEPVIEEPVIEEPVVVEEKEEISDKTVKAILLAHSLIGGFSVEEALDNAEKSFNENQYRTLLNFGGEHYKPGFEQSCYDTAEEYKRLLSLVGARGLQKAVSISIKPSQLCIEVDPAMFESLFREIVSVAAEYGIGVELDQEEIQYRQITLDVFYTMLDEFKERNMELRIAHQAEFSDAAEIAKTISEKGGCLRLVRGKAYKQKGHSAPTEYEHLFLTSDDEIAESFVECAKNACPGLAIATSSKAVADAAKAECGEPQYQFLYGLPSHLPRAQALNDHKKESGEEFSITWYAIYGSWPQVKGYVSRRNVLNDKQIELMDETTPEIIEKVLQK</sequence>
<dbReference type="Proteomes" id="UP001057375">
    <property type="component" value="Unassembled WGS sequence"/>
</dbReference>
<gene>
    <name evidence="4" type="ORF">ADUPG1_012900</name>
</gene>
<dbReference type="InterPro" id="IPR002872">
    <property type="entry name" value="Proline_DH_dom"/>
</dbReference>
<dbReference type="InterPro" id="IPR029041">
    <property type="entry name" value="FAD-linked_oxidoreductase-like"/>
</dbReference>
<keyword evidence="2" id="KW-1133">Transmembrane helix</keyword>
<evidence type="ECO:0000313" key="5">
    <source>
        <dbReference type="Proteomes" id="UP001057375"/>
    </source>
</evidence>
<feature type="transmembrane region" description="Helical" evidence="2">
    <location>
        <begin position="27"/>
        <end position="48"/>
    </location>
</feature>
<dbReference type="SUPFAM" id="SSF51730">
    <property type="entry name" value="FAD-linked oxidoreductase"/>
    <property type="match status" value="1"/>
</dbReference>
<keyword evidence="2" id="KW-0812">Transmembrane</keyword>
<dbReference type="Gene3D" id="3.20.20.220">
    <property type="match status" value="1"/>
</dbReference>
<keyword evidence="2" id="KW-0472">Membrane</keyword>
<organism evidence="4 5">
    <name type="scientific">Aduncisulcus paluster</name>
    <dbReference type="NCBI Taxonomy" id="2918883"/>
    <lineage>
        <taxon>Eukaryota</taxon>
        <taxon>Metamonada</taxon>
        <taxon>Carpediemonas-like organisms</taxon>
        <taxon>Aduncisulcus</taxon>
    </lineage>
</organism>
<feature type="domain" description="Proline dehydrogenase" evidence="3">
    <location>
        <begin position="156"/>
        <end position="410"/>
    </location>
</feature>
<keyword evidence="5" id="KW-1185">Reference proteome</keyword>
<keyword evidence="1" id="KW-0560">Oxidoreductase</keyword>
<evidence type="ECO:0000313" key="4">
    <source>
        <dbReference type="EMBL" id="GKT24981.1"/>
    </source>
</evidence>
<evidence type="ECO:0000256" key="1">
    <source>
        <dbReference type="ARBA" id="ARBA00023002"/>
    </source>
</evidence>
<comment type="caution">
    <text evidence="4">The sequence shown here is derived from an EMBL/GenBank/DDBJ whole genome shotgun (WGS) entry which is preliminary data.</text>
</comment>
<name>A0ABQ5K126_9EUKA</name>
<accession>A0ABQ5K126</accession>
<dbReference type="Pfam" id="PF01619">
    <property type="entry name" value="Pro_dh"/>
    <property type="match status" value="1"/>
</dbReference>